<evidence type="ECO:0000256" key="1">
    <source>
        <dbReference type="SAM" id="MobiDB-lite"/>
    </source>
</evidence>
<comment type="caution">
    <text evidence="2">The sequence shown here is derived from an EMBL/GenBank/DDBJ whole genome shotgun (WGS) entry which is preliminary data.</text>
</comment>
<name>A0A1V9YQT5_ACHHY</name>
<dbReference type="GO" id="GO:0003676">
    <property type="term" value="F:nucleic acid binding"/>
    <property type="evidence" value="ECO:0007669"/>
    <property type="project" value="InterPro"/>
</dbReference>
<dbReference type="AlphaFoldDB" id="A0A1V9YQT5"/>
<evidence type="ECO:0008006" key="4">
    <source>
        <dbReference type="Google" id="ProtNLM"/>
    </source>
</evidence>
<dbReference type="EMBL" id="JNBR01001408">
    <property type="protein sequence ID" value="OQR88139.1"/>
    <property type="molecule type" value="Genomic_DNA"/>
</dbReference>
<dbReference type="PANTHER" id="PTHR33939:SF1">
    <property type="entry name" value="DUF4371 DOMAIN-CONTAINING PROTEIN"/>
    <property type="match status" value="1"/>
</dbReference>
<dbReference type="InterPro" id="IPR036397">
    <property type="entry name" value="RNaseH_sf"/>
</dbReference>
<sequence>MAKKTGHEVIYTPPYHSDLQPIELLRATVKGYVGRQYNVHTTFKDVHDRLVRGFELVSSFTMCGFIEKSEALLLKFNQYIVETEEDSPDSLSDGHSDSTNDNNDDAHRRQPDSGSDRSDCESNLE</sequence>
<proteinExistence type="predicted"/>
<dbReference type="Proteomes" id="UP000243579">
    <property type="component" value="Unassembled WGS sequence"/>
</dbReference>
<gene>
    <name evidence="2" type="ORF">ACHHYP_07515</name>
</gene>
<keyword evidence="3" id="KW-1185">Reference proteome</keyword>
<evidence type="ECO:0000313" key="2">
    <source>
        <dbReference type="EMBL" id="OQR88139.1"/>
    </source>
</evidence>
<accession>A0A1V9YQT5</accession>
<dbReference type="PANTHER" id="PTHR33939">
    <property type="entry name" value="PROTEIN CBG22215"/>
    <property type="match status" value="1"/>
</dbReference>
<organism evidence="2 3">
    <name type="scientific">Achlya hypogyna</name>
    <name type="common">Oomycete</name>
    <name type="synonym">Protoachlya hypogyna</name>
    <dbReference type="NCBI Taxonomy" id="1202772"/>
    <lineage>
        <taxon>Eukaryota</taxon>
        <taxon>Sar</taxon>
        <taxon>Stramenopiles</taxon>
        <taxon>Oomycota</taxon>
        <taxon>Saprolegniomycetes</taxon>
        <taxon>Saprolegniales</taxon>
        <taxon>Achlyaceae</taxon>
        <taxon>Achlya</taxon>
    </lineage>
</organism>
<evidence type="ECO:0000313" key="3">
    <source>
        <dbReference type="Proteomes" id="UP000243579"/>
    </source>
</evidence>
<protein>
    <recommendedName>
        <fullName evidence="4">Tc1-like transposase DDE domain-containing protein</fullName>
    </recommendedName>
</protein>
<reference evidence="2 3" key="1">
    <citation type="journal article" date="2014" name="Genome Biol. Evol.">
        <title>The secreted proteins of Achlya hypogyna and Thraustotheca clavata identify the ancestral oomycete secretome and reveal gene acquisitions by horizontal gene transfer.</title>
        <authorList>
            <person name="Misner I."/>
            <person name="Blouin N."/>
            <person name="Leonard G."/>
            <person name="Richards T.A."/>
            <person name="Lane C.E."/>
        </authorList>
    </citation>
    <scope>NUCLEOTIDE SEQUENCE [LARGE SCALE GENOMIC DNA]</scope>
    <source>
        <strain evidence="2 3">ATCC 48635</strain>
    </source>
</reference>
<feature type="region of interest" description="Disordered" evidence="1">
    <location>
        <begin position="84"/>
        <end position="125"/>
    </location>
</feature>
<dbReference type="Gene3D" id="3.30.420.10">
    <property type="entry name" value="Ribonuclease H-like superfamily/Ribonuclease H"/>
    <property type="match status" value="1"/>
</dbReference>
<feature type="compositionally biased region" description="Basic and acidic residues" evidence="1">
    <location>
        <begin position="92"/>
        <end position="125"/>
    </location>
</feature>
<dbReference type="OrthoDB" id="168086at2759"/>